<comment type="subcellular location">
    <subcellularLocation>
        <location evidence="1">Membrane</location>
        <topology evidence="1">Multi-pass membrane protein</topology>
    </subcellularLocation>
</comment>
<gene>
    <name evidence="8" type="ORF">RSOLAG1IB_03709</name>
</gene>
<dbReference type="PANTHER" id="PTHR13144:SF0">
    <property type="entry name" value="PROTEIN TEX261"/>
    <property type="match status" value="1"/>
</dbReference>
<dbReference type="PANTHER" id="PTHR13144">
    <property type="entry name" value="TEX261 PROTEIN"/>
    <property type="match status" value="1"/>
</dbReference>
<evidence type="ECO:0000256" key="7">
    <source>
        <dbReference type="SAM" id="Phobius"/>
    </source>
</evidence>
<evidence type="ECO:0000313" key="8">
    <source>
        <dbReference type="EMBL" id="CEL59775.1"/>
    </source>
</evidence>
<evidence type="ECO:0000256" key="5">
    <source>
        <dbReference type="ARBA" id="ARBA00023136"/>
    </source>
</evidence>
<organism evidence="8 9">
    <name type="scientific">Thanatephorus cucumeris (strain AG1-IB / isolate 7/3/14)</name>
    <name type="common">Lettuce bottom rot fungus</name>
    <name type="synonym">Rhizoctonia solani</name>
    <dbReference type="NCBI Taxonomy" id="1108050"/>
    <lineage>
        <taxon>Eukaryota</taxon>
        <taxon>Fungi</taxon>
        <taxon>Dikarya</taxon>
        <taxon>Basidiomycota</taxon>
        <taxon>Agaricomycotina</taxon>
        <taxon>Agaricomycetes</taxon>
        <taxon>Cantharellales</taxon>
        <taxon>Ceratobasidiaceae</taxon>
        <taxon>Rhizoctonia</taxon>
        <taxon>Rhizoctonia solani AG-1</taxon>
    </lineage>
</organism>
<dbReference type="InterPro" id="IPR007277">
    <property type="entry name" value="Svp26/Tex261"/>
</dbReference>
<evidence type="ECO:0000256" key="2">
    <source>
        <dbReference type="ARBA" id="ARBA00008096"/>
    </source>
</evidence>
<dbReference type="GO" id="GO:0030134">
    <property type="term" value="C:COPII-coated ER to Golgi transport vesicle"/>
    <property type="evidence" value="ECO:0007669"/>
    <property type="project" value="TreeGrafter"/>
</dbReference>
<dbReference type="EMBL" id="LN679103">
    <property type="protein sequence ID" value="CEL59775.1"/>
    <property type="molecule type" value="Genomic_DNA"/>
</dbReference>
<keyword evidence="4 7" id="KW-1133">Transmembrane helix</keyword>
<protein>
    <submittedName>
        <fullName evidence="8">Protein SVP26</fullName>
    </submittedName>
</protein>
<proteinExistence type="inferred from homology"/>
<dbReference type="GO" id="GO:0097020">
    <property type="term" value="F:COPII receptor activity"/>
    <property type="evidence" value="ECO:0007669"/>
    <property type="project" value="InterPro"/>
</dbReference>
<dbReference type="AlphaFoldDB" id="A0A0B7FQ20"/>
<evidence type="ECO:0000256" key="4">
    <source>
        <dbReference type="ARBA" id="ARBA00022989"/>
    </source>
</evidence>
<sequence length="370" mass="40348">MLLLNSLSYVAGIAAFLFITLSLASGLLWLAEIIEENSRFAKAIGMRAVYVIILLHVALWAFDGLPWQLIAFSIAAHLTYLQNFSANWPLITLMSPSFLLSCVFVIADHFLWFFYFARTTQEARQRGRIPRGRISPYRKEVQDTWTEPPKFAEIATFFSICVWLVPLYLFLSLSAMDNALPTSSGVASPKPGHHAAPTPQRTSLIKSFMSFIPFSTSQKRRAGHARQRSEGIIAPRTPNRSPMLSPSLGALPQGNWSLSGEDLFADNNPPPKLTPPPPRRVTTDGLGLGVNGGYGIARVNSATNIGPGNSSPRLGVNVTDSPRGSMDLLDDTPRYSPNGGIFAGNGARSRIVSRRALIPEGNEVDNSAGP</sequence>
<accession>A0A0B7FQ20</accession>
<evidence type="ECO:0000256" key="6">
    <source>
        <dbReference type="SAM" id="MobiDB-lite"/>
    </source>
</evidence>
<feature type="transmembrane region" description="Helical" evidence="7">
    <location>
        <begin position="98"/>
        <end position="117"/>
    </location>
</feature>
<comment type="similarity">
    <text evidence="2">Belongs to the SVP26 family.</text>
</comment>
<reference evidence="8 9" key="1">
    <citation type="submission" date="2014-11" db="EMBL/GenBank/DDBJ databases">
        <authorList>
            <person name="Wibberg Daniel"/>
        </authorList>
    </citation>
    <scope>NUCLEOTIDE SEQUENCE [LARGE SCALE GENOMIC DNA]</scope>
    <source>
        <strain evidence="8">Rhizoctonia solani AG1-IB 7/3/14</strain>
    </source>
</reference>
<dbReference type="GO" id="GO:0005789">
    <property type="term" value="C:endoplasmic reticulum membrane"/>
    <property type="evidence" value="ECO:0007669"/>
    <property type="project" value="TreeGrafter"/>
</dbReference>
<evidence type="ECO:0000313" key="9">
    <source>
        <dbReference type="Proteomes" id="UP000059188"/>
    </source>
</evidence>
<feature type="region of interest" description="Disordered" evidence="6">
    <location>
        <begin position="219"/>
        <end position="242"/>
    </location>
</feature>
<name>A0A0B7FQ20_THACB</name>
<feature type="transmembrane region" description="Helical" evidence="7">
    <location>
        <begin position="6"/>
        <end position="31"/>
    </location>
</feature>
<dbReference type="Proteomes" id="UP000059188">
    <property type="component" value="Unassembled WGS sequence"/>
</dbReference>
<feature type="transmembrane region" description="Helical" evidence="7">
    <location>
        <begin position="151"/>
        <end position="171"/>
    </location>
</feature>
<keyword evidence="3 7" id="KW-0812">Transmembrane</keyword>
<dbReference type="GO" id="GO:0000139">
    <property type="term" value="C:Golgi membrane"/>
    <property type="evidence" value="ECO:0007669"/>
    <property type="project" value="TreeGrafter"/>
</dbReference>
<dbReference type="STRING" id="1108050.A0A0B7FQ20"/>
<keyword evidence="9" id="KW-1185">Reference proteome</keyword>
<dbReference type="Pfam" id="PF04148">
    <property type="entry name" value="Erv26"/>
    <property type="match status" value="1"/>
</dbReference>
<dbReference type="OrthoDB" id="28257at2759"/>
<keyword evidence="5 7" id="KW-0472">Membrane</keyword>
<evidence type="ECO:0000256" key="3">
    <source>
        <dbReference type="ARBA" id="ARBA00022692"/>
    </source>
</evidence>
<evidence type="ECO:0000256" key="1">
    <source>
        <dbReference type="ARBA" id="ARBA00004141"/>
    </source>
</evidence>
<dbReference type="GO" id="GO:0006888">
    <property type="term" value="P:endoplasmic reticulum to Golgi vesicle-mediated transport"/>
    <property type="evidence" value="ECO:0007669"/>
    <property type="project" value="InterPro"/>
</dbReference>